<dbReference type="AlphaFoldDB" id="A0A931SDI2"/>
<protein>
    <recommendedName>
        <fullName evidence="2">UPF0102 protein HYT40_00900</fullName>
    </recommendedName>
</protein>
<evidence type="ECO:0000313" key="4">
    <source>
        <dbReference type="Proteomes" id="UP000724148"/>
    </source>
</evidence>
<dbReference type="GO" id="GO:0003676">
    <property type="term" value="F:nucleic acid binding"/>
    <property type="evidence" value="ECO:0007669"/>
    <property type="project" value="InterPro"/>
</dbReference>
<evidence type="ECO:0000313" key="3">
    <source>
        <dbReference type="EMBL" id="MBI2096703.1"/>
    </source>
</evidence>
<name>A0A931SDI2_9BACT</name>
<dbReference type="InterPro" id="IPR003509">
    <property type="entry name" value="UPF0102_YraN-like"/>
</dbReference>
<dbReference type="Pfam" id="PF02021">
    <property type="entry name" value="UPF0102"/>
    <property type="match status" value="1"/>
</dbReference>
<accession>A0A931SDI2</accession>
<organism evidence="3 4">
    <name type="scientific">Candidatus Sungiibacteriota bacterium</name>
    <dbReference type="NCBI Taxonomy" id="2750080"/>
    <lineage>
        <taxon>Bacteria</taxon>
        <taxon>Candidatus Sungiibacteriota</taxon>
    </lineage>
</organism>
<comment type="similarity">
    <text evidence="1 2">Belongs to the UPF0102 family.</text>
</comment>
<dbReference type="Gene3D" id="3.40.1350.10">
    <property type="match status" value="1"/>
</dbReference>
<evidence type="ECO:0000256" key="2">
    <source>
        <dbReference type="HAMAP-Rule" id="MF_00048"/>
    </source>
</evidence>
<dbReference type="EMBL" id="JACOZA010000023">
    <property type="protein sequence ID" value="MBI2096703.1"/>
    <property type="molecule type" value="Genomic_DNA"/>
</dbReference>
<dbReference type="PANTHER" id="PTHR34039:SF1">
    <property type="entry name" value="UPF0102 PROTEIN YRAN"/>
    <property type="match status" value="1"/>
</dbReference>
<evidence type="ECO:0000256" key="1">
    <source>
        <dbReference type="ARBA" id="ARBA00006738"/>
    </source>
</evidence>
<dbReference type="HAMAP" id="MF_00048">
    <property type="entry name" value="UPF0102"/>
    <property type="match status" value="1"/>
</dbReference>
<proteinExistence type="inferred from homology"/>
<dbReference type="SUPFAM" id="SSF52980">
    <property type="entry name" value="Restriction endonuclease-like"/>
    <property type="match status" value="1"/>
</dbReference>
<sequence length="129" mass="15011">MPITNTQIGKIGEEQAVRLLQSKGYGIVARNYEAPMGEIDIIAKRGEKLYFMEVKTSLDTHRDTFSPEERVDRRKRSRLQGLCETYLLRERVDLNAEWQIDVISVTLDKEGKLQHIEHIENAIWEQRGV</sequence>
<dbReference type="Proteomes" id="UP000724148">
    <property type="component" value="Unassembled WGS sequence"/>
</dbReference>
<dbReference type="InterPro" id="IPR011335">
    <property type="entry name" value="Restrct_endonuc-II-like"/>
</dbReference>
<dbReference type="PANTHER" id="PTHR34039">
    <property type="entry name" value="UPF0102 PROTEIN YRAN"/>
    <property type="match status" value="1"/>
</dbReference>
<gene>
    <name evidence="3" type="ORF">HYT40_00900</name>
</gene>
<dbReference type="InterPro" id="IPR011856">
    <property type="entry name" value="tRNA_endonuc-like_dom_sf"/>
</dbReference>
<comment type="caution">
    <text evidence="3">The sequence shown here is derived from an EMBL/GenBank/DDBJ whole genome shotgun (WGS) entry which is preliminary data.</text>
</comment>
<reference evidence="3" key="1">
    <citation type="submission" date="2020-07" db="EMBL/GenBank/DDBJ databases">
        <title>Huge and variable diversity of episymbiotic CPR bacteria and DPANN archaea in groundwater ecosystems.</title>
        <authorList>
            <person name="He C.Y."/>
            <person name="Keren R."/>
            <person name="Whittaker M."/>
            <person name="Farag I.F."/>
            <person name="Doudna J."/>
            <person name="Cate J.H.D."/>
            <person name="Banfield J.F."/>
        </authorList>
    </citation>
    <scope>NUCLEOTIDE SEQUENCE</scope>
    <source>
        <strain evidence="3">NC_groundwater_193_Ag_S-0.1um_51_7</strain>
    </source>
</reference>